<gene>
    <name evidence="3" type="ORF">CB5_LOCUS17774</name>
</gene>
<proteinExistence type="predicted"/>
<feature type="compositionally biased region" description="Low complexity" evidence="1">
    <location>
        <begin position="136"/>
        <end position="155"/>
    </location>
</feature>
<evidence type="ECO:0000313" key="3">
    <source>
        <dbReference type="EMBL" id="CAD1834563.1"/>
    </source>
</evidence>
<name>A0A6V7PV00_ANACO</name>
<dbReference type="EMBL" id="LR862152">
    <property type="protein sequence ID" value="CAD1834563.1"/>
    <property type="molecule type" value="Genomic_DNA"/>
</dbReference>
<evidence type="ECO:0000256" key="1">
    <source>
        <dbReference type="SAM" id="MobiDB-lite"/>
    </source>
</evidence>
<protein>
    <recommendedName>
        <fullName evidence="2">GIR1-like zinc ribbon domain-containing protein</fullName>
    </recommendedName>
</protein>
<feature type="domain" description="GIR1-like zinc ribbon" evidence="2">
    <location>
        <begin position="169"/>
        <end position="198"/>
    </location>
</feature>
<dbReference type="Pfam" id="PF24747">
    <property type="entry name" value="Zn-ribbon_GIR1"/>
    <property type="match status" value="1"/>
</dbReference>
<feature type="region of interest" description="Disordered" evidence="1">
    <location>
        <begin position="195"/>
        <end position="226"/>
    </location>
</feature>
<dbReference type="InterPro" id="IPR055281">
    <property type="entry name" value="GIR1-2/SIED1"/>
</dbReference>
<dbReference type="AlphaFoldDB" id="A0A6V7PV00"/>
<dbReference type="PANTHER" id="PTHR33177">
    <property type="entry name" value="PUTATIVE-RELATED"/>
    <property type="match status" value="1"/>
</dbReference>
<organism evidence="3">
    <name type="scientific">Ananas comosus var. bracteatus</name>
    <name type="common">red pineapple</name>
    <dbReference type="NCBI Taxonomy" id="296719"/>
    <lineage>
        <taxon>Eukaryota</taxon>
        <taxon>Viridiplantae</taxon>
        <taxon>Streptophyta</taxon>
        <taxon>Embryophyta</taxon>
        <taxon>Tracheophyta</taxon>
        <taxon>Spermatophyta</taxon>
        <taxon>Magnoliopsida</taxon>
        <taxon>Liliopsida</taxon>
        <taxon>Poales</taxon>
        <taxon>Bromeliaceae</taxon>
        <taxon>Bromelioideae</taxon>
        <taxon>Ananas</taxon>
    </lineage>
</organism>
<evidence type="ECO:0000259" key="2">
    <source>
        <dbReference type="Pfam" id="PF24747"/>
    </source>
</evidence>
<sequence>MAADVSSVARMLRGYAEEGEAERELVTRDLLGGGGGSGAAAAIGGEEVDLDVKVPSGWERRLDLMSGRTYLTPRHVHDLNFPPPYYAAAATAAAADFNLFSPSVDSAAAAAAFSSSVCTLDKVRCALERAAAAANRVGSASPSPSSATTSTASPSPRHRQSPRGDTNTEMRAAACPACLTYVLIASADPRCPRCDSHVPALSAAPPPQKKPRIDLNAAAAADDETD</sequence>
<dbReference type="PANTHER" id="PTHR33177:SF24">
    <property type="entry name" value="FILAMENTOUS HEMAGGLUTININ TRANSPORTER"/>
    <property type="match status" value="1"/>
</dbReference>
<feature type="region of interest" description="Disordered" evidence="1">
    <location>
        <begin position="136"/>
        <end position="168"/>
    </location>
</feature>
<dbReference type="InterPro" id="IPR056440">
    <property type="entry name" value="Zn-ribbon_GIR1"/>
</dbReference>
<accession>A0A6V7PV00</accession>
<reference evidence="3" key="1">
    <citation type="submission" date="2020-07" db="EMBL/GenBank/DDBJ databases">
        <authorList>
            <person name="Lin J."/>
        </authorList>
    </citation>
    <scope>NUCLEOTIDE SEQUENCE</scope>
</reference>